<evidence type="ECO:0000313" key="2">
    <source>
        <dbReference type="EMBL" id="OCF47735.1"/>
    </source>
</evidence>
<feature type="region of interest" description="Disordered" evidence="1">
    <location>
        <begin position="29"/>
        <end position="50"/>
    </location>
</feature>
<reference evidence="3" key="4">
    <citation type="submission" date="2024-02" db="EMBL/GenBank/DDBJ databases">
        <title>Comparative genomics of Cryptococcus and Kwoniella reveals pathogenesis evolution and contrasting modes of karyotype evolution via chromosome fusion or intercentromeric recombination.</title>
        <authorList>
            <person name="Coelho M.A."/>
            <person name="David-Palma M."/>
            <person name="Shea T."/>
            <person name="Bowers K."/>
            <person name="McGinley-Smith S."/>
            <person name="Mohammad A.W."/>
            <person name="Gnirke A."/>
            <person name="Yurkov A.M."/>
            <person name="Nowrousian M."/>
            <person name="Sun S."/>
            <person name="Cuomo C.A."/>
            <person name="Heitman J."/>
        </authorList>
    </citation>
    <scope>NUCLEOTIDE SEQUENCE</scope>
    <source>
        <strain evidence="3">CBS 10737</strain>
    </source>
</reference>
<dbReference type="RefSeq" id="XP_019008954.1">
    <property type="nucleotide sequence ID" value="XM_019158341.1"/>
</dbReference>
<reference evidence="3" key="2">
    <citation type="submission" date="2013-07" db="EMBL/GenBank/DDBJ databases">
        <authorList>
            <consortium name="The Broad Institute Genome Sequencing Platform"/>
            <person name="Cuomo C."/>
            <person name="Litvintseva A."/>
            <person name="Chen Y."/>
            <person name="Heitman J."/>
            <person name="Sun S."/>
            <person name="Springer D."/>
            <person name="Dromer F."/>
            <person name="Young S.K."/>
            <person name="Zeng Q."/>
            <person name="Gargeya S."/>
            <person name="Fitzgerald M."/>
            <person name="Abouelleil A."/>
            <person name="Alvarado L."/>
            <person name="Berlin A.M."/>
            <person name="Chapman S.B."/>
            <person name="Dewar J."/>
            <person name="Goldberg J."/>
            <person name="Griggs A."/>
            <person name="Gujja S."/>
            <person name="Hansen M."/>
            <person name="Howarth C."/>
            <person name="Imamovic A."/>
            <person name="Larimer J."/>
            <person name="McCowan C."/>
            <person name="Murphy C."/>
            <person name="Pearson M."/>
            <person name="Priest M."/>
            <person name="Roberts A."/>
            <person name="Saif S."/>
            <person name="Shea T."/>
            <person name="Sykes S."/>
            <person name="Wortman J."/>
            <person name="Nusbaum C."/>
            <person name="Birren B."/>
        </authorList>
    </citation>
    <scope>NUCLEOTIDE SEQUENCE</scope>
    <source>
        <strain evidence="3">CBS 10737</strain>
    </source>
</reference>
<proteinExistence type="predicted"/>
<evidence type="ECO:0000313" key="3">
    <source>
        <dbReference type="EMBL" id="WWC67481.1"/>
    </source>
</evidence>
<feature type="region of interest" description="Disordered" evidence="1">
    <location>
        <begin position="1"/>
        <end position="20"/>
    </location>
</feature>
<keyword evidence="4" id="KW-1185">Reference proteome</keyword>
<dbReference type="Proteomes" id="UP000094020">
    <property type="component" value="Chromosome 2"/>
</dbReference>
<dbReference type="EMBL" id="KV700116">
    <property type="protein sequence ID" value="OCF47735.1"/>
    <property type="molecule type" value="Genomic_DNA"/>
</dbReference>
<organism evidence="2">
    <name type="scientific">Kwoniella pini CBS 10737</name>
    <dbReference type="NCBI Taxonomy" id="1296096"/>
    <lineage>
        <taxon>Eukaryota</taxon>
        <taxon>Fungi</taxon>
        <taxon>Dikarya</taxon>
        <taxon>Basidiomycota</taxon>
        <taxon>Agaricomycotina</taxon>
        <taxon>Tremellomycetes</taxon>
        <taxon>Tremellales</taxon>
        <taxon>Cryptococcaceae</taxon>
        <taxon>Kwoniella</taxon>
    </lineage>
</organism>
<dbReference type="GeneID" id="30175010"/>
<accession>A0A1B9HWS8</accession>
<name>A0A1B9HWS8_9TREE</name>
<reference evidence="2" key="3">
    <citation type="submission" date="2016-07" db="EMBL/GenBank/DDBJ databases">
        <title>Evolution of pathogenesis and genome organization in the Tremellales.</title>
        <authorList>
            <person name="Cuomo C."/>
            <person name="Litvintseva A."/>
            <person name="Heitman J."/>
            <person name="Chen Y."/>
            <person name="Sun S."/>
            <person name="Springer D."/>
            <person name="Dromer F."/>
            <person name="Young S."/>
            <person name="Zeng Q."/>
            <person name="Chapman S."/>
            <person name="Gujja S."/>
            <person name="Saif S."/>
            <person name="Birren B."/>
        </authorList>
    </citation>
    <scope>NUCLEOTIDE SEQUENCE</scope>
    <source>
        <strain evidence="2">CBS 10737</strain>
    </source>
</reference>
<reference evidence="2" key="1">
    <citation type="submission" date="2013-07" db="EMBL/GenBank/DDBJ databases">
        <title>The Genome Sequence of Cryptococcus pinus CBS10737.</title>
        <authorList>
            <consortium name="The Broad Institute Genome Sequencing Platform"/>
            <person name="Cuomo C."/>
            <person name="Litvintseva A."/>
            <person name="Chen Y."/>
            <person name="Heitman J."/>
            <person name="Sun S."/>
            <person name="Springer D."/>
            <person name="Dromer F."/>
            <person name="Young S.K."/>
            <person name="Zeng Q."/>
            <person name="Gargeya S."/>
            <person name="Fitzgerald M."/>
            <person name="Abouelleil A."/>
            <person name="Alvarado L."/>
            <person name="Berlin A.M."/>
            <person name="Chapman S.B."/>
            <person name="Dewar J."/>
            <person name="Goldberg J."/>
            <person name="Griggs A."/>
            <person name="Gujja S."/>
            <person name="Hansen M."/>
            <person name="Howarth C."/>
            <person name="Imamovic A."/>
            <person name="Larimer J."/>
            <person name="McCowan C."/>
            <person name="Murphy C."/>
            <person name="Pearson M."/>
            <person name="Priest M."/>
            <person name="Roberts A."/>
            <person name="Saif S."/>
            <person name="Shea T."/>
            <person name="Sykes S."/>
            <person name="Wortman J."/>
            <person name="Nusbaum C."/>
            <person name="Birren B."/>
        </authorList>
    </citation>
    <scope>NUCLEOTIDE SEQUENCE [LARGE SCALE GENOMIC DNA]</scope>
    <source>
        <strain evidence="2">CBS 10737</strain>
    </source>
</reference>
<gene>
    <name evidence="2" type="ORF">I206_06641</name>
    <name evidence="3" type="ORF">I206_101389</name>
</gene>
<sequence>MPPTNRSEPTTYSYDGPASEGSKLVLHLRGASKTHVTPSENYDPPSSNPFSDDPISDYIIYSALTDGTDFAIEPYIQNGRAIYRAFWPPLNITGWPSTKFRSAKPDGIVKFHEFFKQHSQDPKEHEKISSSIEKEMPNNSLHQFAEYREKGELPKGLTEREKDSILSRKAKDLLVEHTDTYSKMSEKVVEHWVDEVFRKFQSTHGHSRLDISTVHTKDEFLRQTGIEKEAGLVPQEMDLEDYESDIGMKYGNLTLEEVFR</sequence>
<dbReference type="EMBL" id="CP144520">
    <property type="protein sequence ID" value="WWC67481.1"/>
    <property type="molecule type" value="Genomic_DNA"/>
</dbReference>
<protein>
    <submittedName>
        <fullName evidence="2">Uncharacterized protein</fullName>
    </submittedName>
</protein>
<feature type="compositionally biased region" description="Polar residues" evidence="1">
    <location>
        <begin position="1"/>
        <end position="13"/>
    </location>
</feature>
<evidence type="ECO:0000256" key="1">
    <source>
        <dbReference type="SAM" id="MobiDB-lite"/>
    </source>
</evidence>
<evidence type="ECO:0000313" key="4">
    <source>
        <dbReference type="Proteomes" id="UP000094020"/>
    </source>
</evidence>
<dbReference type="AlphaFoldDB" id="A0A1B9HWS8"/>
<dbReference type="KEGG" id="kpin:30175010"/>